<comment type="caution">
    <text evidence="1">The sequence shown here is derived from an EMBL/GenBank/DDBJ whole genome shotgun (WGS) entry which is preliminary data.</text>
</comment>
<gene>
    <name evidence="1" type="ORF">BCF44_102487</name>
</gene>
<evidence type="ECO:0000313" key="2">
    <source>
        <dbReference type="Proteomes" id="UP000256269"/>
    </source>
</evidence>
<proteinExistence type="predicted"/>
<dbReference type="Proteomes" id="UP000256269">
    <property type="component" value="Unassembled WGS sequence"/>
</dbReference>
<keyword evidence="2" id="KW-1185">Reference proteome</keyword>
<dbReference type="SUPFAM" id="SSF48498">
    <property type="entry name" value="Tetracyclin repressor-like, C-terminal domain"/>
    <property type="match status" value="1"/>
</dbReference>
<dbReference type="AlphaFoldDB" id="A0A3E0I7Y5"/>
<accession>A0A3E0I7Y5</accession>
<evidence type="ECO:0008006" key="3">
    <source>
        <dbReference type="Google" id="ProtNLM"/>
    </source>
</evidence>
<name>A0A3E0I7Y5_9PSEU</name>
<dbReference type="EMBL" id="QUNO01000002">
    <property type="protein sequence ID" value="REH54255.1"/>
    <property type="molecule type" value="Genomic_DNA"/>
</dbReference>
<sequence>MTEALTTLDSHDVVTRITVLLDAFVSAVTADPRLPRLNYVEAVGVSEDLERQHQEWVTRWADFIESEAQHAAAHGVAPTRDYRLTAIALVGAITGLLREWQSHQPPWPVADIAAEIRALMLAAILRASA</sequence>
<dbReference type="InterPro" id="IPR036271">
    <property type="entry name" value="Tet_transcr_reg_TetR-rel_C_sf"/>
</dbReference>
<organism evidence="1 2">
    <name type="scientific">Kutzneria buriramensis</name>
    <dbReference type="NCBI Taxonomy" id="1045776"/>
    <lineage>
        <taxon>Bacteria</taxon>
        <taxon>Bacillati</taxon>
        <taxon>Actinomycetota</taxon>
        <taxon>Actinomycetes</taxon>
        <taxon>Pseudonocardiales</taxon>
        <taxon>Pseudonocardiaceae</taxon>
        <taxon>Kutzneria</taxon>
    </lineage>
</organism>
<dbReference type="Gene3D" id="1.10.357.10">
    <property type="entry name" value="Tetracycline Repressor, domain 2"/>
    <property type="match status" value="1"/>
</dbReference>
<protein>
    <recommendedName>
        <fullName evidence="3">TetR family transcriptional regulator</fullName>
    </recommendedName>
</protein>
<reference evidence="1 2" key="1">
    <citation type="submission" date="2018-08" db="EMBL/GenBank/DDBJ databases">
        <title>Genomic Encyclopedia of Archaeal and Bacterial Type Strains, Phase II (KMG-II): from individual species to whole genera.</title>
        <authorList>
            <person name="Goeker M."/>
        </authorList>
    </citation>
    <scope>NUCLEOTIDE SEQUENCE [LARGE SCALE GENOMIC DNA]</scope>
    <source>
        <strain evidence="1 2">DSM 45791</strain>
    </source>
</reference>
<evidence type="ECO:0000313" key="1">
    <source>
        <dbReference type="EMBL" id="REH54255.1"/>
    </source>
</evidence>